<name>A0A6L2NT63_TANCI</name>
<protein>
    <recommendedName>
        <fullName evidence="4">Transposase (Putative), gypsy type</fullName>
    </recommendedName>
</protein>
<dbReference type="EMBL" id="BKCJ010009979">
    <property type="protein sequence ID" value="GEU89508.1"/>
    <property type="molecule type" value="Genomic_DNA"/>
</dbReference>
<gene>
    <name evidence="3" type="ORF">Tci_061486</name>
</gene>
<dbReference type="AlphaFoldDB" id="A0A6L2NT63"/>
<feature type="coiled-coil region" evidence="1">
    <location>
        <begin position="455"/>
        <end position="482"/>
    </location>
</feature>
<evidence type="ECO:0000313" key="3">
    <source>
        <dbReference type="EMBL" id="GEU89508.1"/>
    </source>
</evidence>
<organism evidence="3">
    <name type="scientific">Tanacetum cinerariifolium</name>
    <name type="common">Dalmatian daisy</name>
    <name type="synonym">Chrysanthemum cinerariifolium</name>
    <dbReference type="NCBI Taxonomy" id="118510"/>
    <lineage>
        <taxon>Eukaryota</taxon>
        <taxon>Viridiplantae</taxon>
        <taxon>Streptophyta</taxon>
        <taxon>Embryophyta</taxon>
        <taxon>Tracheophyta</taxon>
        <taxon>Spermatophyta</taxon>
        <taxon>Magnoliopsida</taxon>
        <taxon>eudicotyledons</taxon>
        <taxon>Gunneridae</taxon>
        <taxon>Pentapetalae</taxon>
        <taxon>asterids</taxon>
        <taxon>campanulids</taxon>
        <taxon>Asterales</taxon>
        <taxon>Asteraceae</taxon>
        <taxon>Asteroideae</taxon>
        <taxon>Anthemideae</taxon>
        <taxon>Anthemidinae</taxon>
        <taxon>Tanacetum</taxon>
    </lineage>
</organism>
<feature type="region of interest" description="Disordered" evidence="2">
    <location>
        <begin position="208"/>
        <end position="251"/>
    </location>
</feature>
<accession>A0A6L2NT63</accession>
<sequence length="572" mass="62745">MSFSKRPGTDVVCYTKPLDSLKGWNDHFFWVHTFACHALFSWLTGKSVSRDAVPKSSEFNAQHYDTLVAYPASFHKYPKPFFCLIGMSRNYSLDENTYPQFLRNDNEEMDLLSFIRIADPTKVRIGERERDEDEPKLLDTIVGRVVPLLPVSPDRYSGELEASVDKLFDEGGSGEQADQGDFASGGHGVGVQLVNVIAEAVVEDVAPAKSQRKKKQKTKVVDAGEPSHPAKKLRGNYEVSGEPTVSGKSHSAVQRSLVGAVQHAEVRGRVMPTLPFVSSSVSTTPECEGVDHAEFLAGANLRTLEAPQRFFIFSDSSDHSGANIAEAEVDSICRTSVPIMTSATTATPTADPAATANKRLIGSLVFVGDSSSAGGSHPISGGFSDRTGSDFLVDGIRTVVDPDSNLQRVYVPQWNVTNVFCMDDGVSAVRCSSDFFECGVKEAEATEAVCLRDETQTLKERNIHLEKEKNELEVKVTDLAASVKVREQEVADLDVVVTSVKLQNDSLADQVHELEASSVGLQEKVTVYENCVSQLEKFQDEKMEEVNEKFDKLCVNFVDMALHLEENSIRTS</sequence>
<comment type="caution">
    <text evidence="3">The sequence shown here is derived from an EMBL/GenBank/DDBJ whole genome shotgun (WGS) entry which is preliminary data.</text>
</comment>
<evidence type="ECO:0000256" key="1">
    <source>
        <dbReference type="SAM" id="Coils"/>
    </source>
</evidence>
<proteinExistence type="predicted"/>
<reference evidence="3" key="1">
    <citation type="journal article" date="2019" name="Sci. Rep.">
        <title>Draft genome of Tanacetum cinerariifolium, the natural source of mosquito coil.</title>
        <authorList>
            <person name="Yamashiro T."/>
            <person name="Shiraishi A."/>
            <person name="Satake H."/>
            <person name="Nakayama K."/>
        </authorList>
    </citation>
    <scope>NUCLEOTIDE SEQUENCE</scope>
</reference>
<keyword evidence="1" id="KW-0175">Coiled coil</keyword>
<evidence type="ECO:0000256" key="2">
    <source>
        <dbReference type="SAM" id="MobiDB-lite"/>
    </source>
</evidence>
<evidence type="ECO:0008006" key="4">
    <source>
        <dbReference type="Google" id="ProtNLM"/>
    </source>
</evidence>